<dbReference type="AlphaFoldDB" id="A0AAU9J524"/>
<evidence type="ECO:0000313" key="1">
    <source>
        <dbReference type="EMBL" id="CAG9319047.1"/>
    </source>
</evidence>
<dbReference type="EMBL" id="CAJZBQ010000021">
    <property type="protein sequence ID" value="CAG9319047.1"/>
    <property type="molecule type" value="Genomic_DNA"/>
</dbReference>
<protein>
    <submittedName>
        <fullName evidence="1">Uncharacterized protein</fullName>
    </submittedName>
</protein>
<gene>
    <name evidence="1" type="ORF">BSTOLATCC_MIC22398</name>
</gene>
<name>A0AAU9J524_9CILI</name>
<sequence>MLVKCIGPTHDLLYRTTLGIPRSIRVFTQNWRNIERHWIAHSVMAPSQMLMPNPSKKLIRVNILALFDNQSKRSISSLSYFL</sequence>
<dbReference type="Proteomes" id="UP001162131">
    <property type="component" value="Unassembled WGS sequence"/>
</dbReference>
<reference evidence="1" key="1">
    <citation type="submission" date="2021-09" db="EMBL/GenBank/DDBJ databases">
        <authorList>
            <consortium name="AG Swart"/>
            <person name="Singh M."/>
            <person name="Singh A."/>
            <person name="Seah K."/>
            <person name="Emmerich C."/>
        </authorList>
    </citation>
    <scope>NUCLEOTIDE SEQUENCE</scope>
    <source>
        <strain evidence="1">ATCC30299</strain>
    </source>
</reference>
<organism evidence="1 2">
    <name type="scientific">Blepharisma stoltei</name>
    <dbReference type="NCBI Taxonomy" id="1481888"/>
    <lineage>
        <taxon>Eukaryota</taxon>
        <taxon>Sar</taxon>
        <taxon>Alveolata</taxon>
        <taxon>Ciliophora</taxon>
        <taxon>Postciliodesmatophora</taxon>
        <taxon>Heterotrichea</taxon>
        <taxon>Heterotrichida</taxon>
        <taxon>Blepharismidae</taxon>
        <taxon>Blepharisma</taxon>
    </lineage>
</organism>
<evidence type="ECO:0000313" key="2">
    <source>
        <dbReference type="Proteomes" id="UP001162131"/>
    </source>
</evidence>
<comment type="caution">
    <text evidence="1">The sequence shown here is derived from an EMBL/GenBank/DDBJ whole genome shotgun (WGS) entry which is preliminary data.</text>
</comment>
<proteinExistence type="predicted"/>
<accession>A0AAU9J524</accession>
<keyword evidence="2" id="KW-1185">Reference proteome</keyword>